<gene>
    <name evidence="2" type="ORF">CGL2_11277170</name>
</gene>
<keyword evidence="1" id="KW-0732">Signal</keyword>
<feature type="chain" id="PRO_5002840269" description="Lipoprotein" evidence="1">
    <location>
        <begin position="20"/>
        <end position="104"/>
    </location>
</feature>
<accession>B6AM24</accession>
<protein>
    <recommendedName>
        <fullName evidence="3">Lipoprotein</fullName>
    </recommendedName>
</protein>
<evidence type="ECO:0000256" key="1">
    <source>
        <dbReference type="SAM" id="SignalP"/>
    </source>
</evidence>
<feature type="signal peptide" evidence="1">
    <location>
        <begin position="1"/>
        <end position="19"/>
    </location>
</feature>
<dbReference type="AlphaFoldDB" id="B6AM24"/>
<dbReference type="EMBL" id="DS995259">
    <property type="protein sequence ID" value="EDZ39531.1"/>
    <property type="molecule type" value="Genomic_DNA"/>
</dbReference>
<name>B6AM24_9BACT</name>
<evidence type="ECO:0000313" key="2">
    <source>
        <dbReference type="EMBL" id="EDZ39531.1"/>
    </source>
</evidence>
<reference evidence="2" key="1">
    <citation type="journal article" date="2004" name="Nature">
        <title>Community structure and metabolism through reconstruction of microbial genomes from the environment.</title>
        <authorList>
            <person name="Tyson G.W."/>
            <person name="Chapman J."/>
            <person name="Hugenholtz P."/>
            <person name="Allen E.E."/>
            <person name="Ram R.J."/>
            <person name="Richardson P.M."/>
            <person name="Solovyev V.V."/>
            <person name="Rubin E.M."/>
            <person name="Rokhsar D.S."/>
            <person name="Banfield J.F."/>
        </authorList>
    </citation>
    <scope>NUCLEOTIDE SEQUENCE [LARGE SCALE GENOMIC DNA]</scope>
</reference>
<proteinExistence type="predicted"/>
<reference evidence="2" key="2">
    <citation type="journal article" date="2008" name="PLoS Biol.">
        <title>Population genomic analysis of strain variation in Leptospirillum group II bacteria involved in acid mine drainage formation.</title>
        <authorList>
            <person name="Simmons S.L."/>
            <person name="Dibartolo G."/>
            <person name="Denef V.J."/>
            <person name="Goltsman D.S."/>
            <person name="Thelen M.P."/>
            <person name="Banfield J.F."/>
        </authorList>
    </citation>
    <scope>NUCLEOTIDE SEQUENCE [LARGE SCALE GENOMIC DNA]</scope>
</reference>
<sequence length="104" mass="11575">MKTKIVGRMIVLGTMLVLAAACNPLASSLGVPDFVRTHFQTHWYESTVSHGTDEDWKLESNLACENAIAEAEKANHGNFRVKKFEVTGIVKDNRLVSTKCRVEI</sequence>
<organism evidence="2">
    <name type="scientific">Leptospirillum sp. Group II '5-way CG'</name>
    <dbReference type="NCBI Taxonomy" id="419541"/>
    <lineage>
        <taxon>Bacteria</taxon>
        <taxon>Pseudomonadati</taxon>
        <taxon>Nitrospirota</taxon>
        <taxon>Nitrospiria</taxon>
        <taxon>Nitrospirales</taxon>
        <taxon>Nitrospiraceae</taxon>
        <taxon>Leptospirillum</taxon>
    </lineage>
</organism>
<dbReference type="PROSITE" id="PS51257">
    <property type="entry name" value="PROKAR_LIPOPROTEIN"/>
    <property type="match status" value="1"/>
</dbReference>
<evidence type="ECO:0008006" key="3">
    <source>
        <dbReference type="Google" id="ProtNLM"/>
    </source>
</evidence>